<feature type="domain" description="Cobalamin-independent methionine synthase MetE N-terminal" evidence="15">
    <location>
        <begin position="4"/>
        <end position="308"/>
    </location>
</feature>
<feature type="binding site" evidence="11">
    <location>
        <position position="118"/>
    </location>
    <ligand>
        <name>5-methyltetrahydropteroyltri-L-glutamate</name>
        <dbReference type="ChEBI" id="CHEBI:58207"/>
    </ligand>
</feature>
<feature type="binding site" evidence="11">
    <location>
        <position position="19"/>
    </location>
    <ligand>
        <name>5-methyltetrahydropteroyltri-L-glutamate</name>
        <dbReference type="ChEBI" id="CHEBI:58207"/>
    </ligand>
</feature>
<evidence type="ECO:0000256" key="2">
    <source>
        <dbReference type="ARBA" id="ARBA00004681"/>
    </source>
</evidence>
<accession>A0AAX3N8H3</accession>
<feature type="binding site" evidence="12">
    <location>
        <position position="713"/>
    </location>
    <ligand>
        <name>Zn(2+)</name>
        <dbReference type="ChEBI" id="CHEBI:29105"/>
        <label>1</label>
        <note>catalytic</note>
    </ligand>
</feature>
<sequence length="744" mass="88840">MLYSHILGITKIDEKRKLKFLVEKFLFSKKDKKDEIILLKDIRKIKRNLISIQDSKLDITTFGMFPYYDKVLTLMLYLGLIPNRYFTKRKIGIKKMFEISKGSEEKKPLEMTKWFNTNYHYLVPELSNNSLKLFLKNNFLKEDLYETNFIKNKTKFSIVGPITFIKLSKFKNNEKSTYKNIIKRYIKIIKTIENKKIDYLQIEEPTLDVLKKKEKKYFLNFYNYISKNFHKKIILTIYFSKLDKKKINFLNKINSYGIHLNYTIKKEINKILKKFNKKKIKVLSLGIVNGNNIWISDYKKILNNFNKVRLPFIKNFFISHNTSLEHIPFSLRYENLSCISKWFSFSLEKINDLFLIKKIIIFGKKYYKKEYNKNKFLIICKNLFNRYSDKIIEKKIKEKKIHRKRKIFKNNIIFPTTTIGSFPQTKEIRKSRKCCINNANYLYKYKKVIKKNIKKNINFQKRIGIDIFVHGEPERNDMVEYFCNRFYGCLITKSGWVHSYGTRCVKPPIIYGTVISKNKDVYWMKYSKKLLSNKPLKGIITGPITMLKWSFKRNNISDKKILLQFSLALRKELKKLKDIGINIIQIDEPALKESMPQNLIEKKKFISYAIKSFKFVFSGINNLQIHTHICYSKLDIYDIKTFNKMDIDVISIESARSFMNAIKILKGIKLNFEIGLGVFDIHSIYKTSKKNIFNILKKIFFILKKNIWINPDCGLKTRRWKEIKKPLINMVKAAKLMKKMKYKL</sequence>
<dbReference type="InterPro" id="IPR002629">
    <property type="entry name" value="Met_Synth_C/arc"/>
</dbReference>
<evidence type="ECO:0000256" key="9">
    <source>
        <dbReference type="ARBA" id="ARBA00022833"/>
    </source>
</evidence>
<feature type="domain" description="Cobalamin-independent methionine synthase MetE C-terminal/archaeal" evidence="14">
    <location>
        <begin position="414"/>
        <end position="735"/>
    </location>
</feature>
<evidence type="ECO:0000256" key="7">
    <source>
        <dbReference type="ARBA" id="ARBA00022679"/>
    </source>
</evidence>
<dbReference type="GO" id="GO:0008270">
    <property type="term" value="F:zinc ion binding"/>
    <property type="evidence" value="ECO:0007669"/>
    <property type="project" value="InterPro"/>
</dbReference>
<evidence type="ECO:0000256" key="12">
    <source>
        <dbReference type="PIRSR" id="PIRSR000382-2"/>
    </source>
</evidence>
<reference evidence="16" key="1">
    <citation type="submission" date="2022-11" db="EMBL/GenBank/DDBJ databases">
        <title>Genomic comparisons reveal selection pressure and functional variation between nutritional endosymbionts of cave-adapted and epigean Hawaiian planthoppers.</title>
        <authorList>
            <person name="Gossett J.M."/>
            <person name="Porter M.L."/>
            <person name="Vasquez Y."/>
            <person name="Bennett G.M."/>
            <person name="Chong R.A."/>
        </authorList>
    </citation>
    <scope>NUCLEOTIDE SEQUENCE</scope>
    <source>
        <strain evidence="16">OPOL2</strain>
    </source>
</reference>
<dbReference type="InterPro" id="IPR038071">
    <property type="entry name" value="UROD/MetE-like_sf"/>
</dbReference>
<feature type="binding site" evidence="11">
    <location>
        <position position="472"/>
    </location>
    <ligand>
        <name>L-methionine</name>
        <dbReference type="ChEBI" id="CHEBI:57844"/>
    </ligand>
</feature>
<dbReference type="SUPFAM" id="SSF51726">
    <property type="entry name" value="UROD/MetE-like"/>
    <property type="match status" value="2"/>
</dbReference>
<feature type="binding site" evidence="12">
    <location>
        <position position="628"/>
    </location>
    <ligand>
        <name>Zn(2+)</name>
        <dbReference type="ChEBI" id="CHEBI:29105"/>
        <label>1</label>
        <note>catalytic</note>
    </ligand>
</feature>
<dbReference type="Proteomes" id="UP001222373">
    <property type="component" value="Chromosome"/>
</dbReference>
<dbReference type="Pfam" id="PF01717">
    <property type="entry name" value="Meth_synt_2"/>
    <property type="match status" value="1"/>
</dbReference>
<dbReference type="Gene3D" id="3.20.20.210">
    <property type="match status" value="2"/>
</dbReference>
<feature type="binding site" evidence="11">
    <location>
        <begin position="419"/>
        <end position="421"/>
    </location>
    <ligand>
        <name>L-methionine</name>
        <dbReference type="ChEBI" id="CHEBI:57844"/>
    </ligand>
</feature>
<feature type="binding site" evidence="11">
    <location>
        <begin position="419"/>
        <end position="421"/>
    </location>
    <ligand>
        <name>L-homocysteine</name>
        <dbReference type="ChEBI" id="CHEBI:58199"/>
    </ligand>
</feature>
<comment type="similarity">
    <text evidence="3">Belongs to the vitamin-B12 independent methionine synthase family.</text>
</comment>
<evidence type="ECO:0000256" key="1">
    <source>
        <dbReference type="ARBA" id="ARBA00002777"/>
    </source>
</evidence>
<keyword evidence="5 16" id="KW-0489">Methyltransferase</keyword>
<keyword evidence="10" id="KW-0486">Methionine biosynthesis</keyword>
<dbReference type="AlphaFoldDB" id="A0AAX3N8H3"/>
<keyword evidence="6" id="KW-0028">Amino-acid biosynthesis</keyword>
<evidence type="ECO:0000256" key="13">
    <source>
        <dbReference type="PIRSR" id="PIRSR000382-3"/>
    </source>
</evidence>
<feature type="binding site" evidence="11">
    <location>
        <begin position="503"/>
        <end position="504"/>
    </location>
    <ligand>
        <name>5-methyltetrahydropteroyltri-L-glutamate</name>
        <dbReference type="ChEBI" id="CHEBI:58207"/>
    </ligand>
</feature>
<dbReference type="PIRSF" id="PIRSF000382">
    <property type="entry name" value="MeTrfase_B12_ind"/>
    <property type="match status" value="1"/>
</dbReference>
<evidence type="ECO:0000256" key="5">
    <source>
        <dbReference type="ARBA" id="ARBA00022603"/>
    </source>
</evidence>
<evidence type="ECO:0000256" key="10">
    <source>
        <dbReference type="ARBA" id="ARBA00023167"/>
    </source>
</evidence>
<comment type="pathway">
    <text evidence="2">Amino-acid biosynthesis; L-methionine biosynthesis via de novo pathway; L-methionine from L-homocysteine (MetE route): step 1/1.</text>
</comment>
<evidence type="ECO:0000256" key="11">
    <source>
        <dbReference type="PIRSR" id="PIRSR000382-1"/>
    </source>
</evidence>
<keyword evidence="8 12" id="KW-0479">Metal-binding</keyword>
<evidence type="ECO:0000256" key="3">
    <source>
        <dbReference type="ARBA" id="ARBA00009553"/>
    </source>
</evidence>
<dbReference type="InterPro" id="IPR013215">
    <property type="entry name" value="Cbl-indep_Met_Synth_N"/>
</dbReference>
<dbReference type="CDD" id="cd03311">
    <property type="entry name" value="CIMS_C_terminal_like"/>
    <property type="match status" value="1"/>
</dbReference>
<feature type="binding site" evidence="11">
    <location>
        <position position="587"/>
    </location>
    <ligand>
        <name>L-homocysteine</name>
        <dbReference type="ChEBI" id="CHEBI:58199"/>
    </ligand>
</feature>
<feature type="binding site" evidence="11">
    <location>
        <position position="587"/>
    </location>
    <ligand>
        <name>L-methionine</name>
        <dbReference type="ChEBI" id="CHEBI:57844"/>
    </ligand>
</feature>
<comment type="cofactor">
    <cofactor evidence="12">
        <name>Zn(2+)</name>
        <dbReference type="ChEBI" id="CHEBI:29105"/>
    </cofactor>
    <text evidence="12">Binds 2 Zn(2+) ions per subunit.</text>
</comment>
<evidence type="ECO:0000259" key="14">
    <source>
        <dbReference type="Pfam" id="PF01717"/>
    </source>
</evidence>
<gene>
    <name evidence="16" type="primary">metE</name>
    <name evidence="16" type="ORF">ONB67_00920</name>
</gene>
<dbReference type="EMBL" id="CP110500">
    <property type="protein sequence ID" value="WDI79246.1"/>
    <property type="molecule type" value="Genomic_DNA"/>
</dbReference>
<comment type="function">
    <text evidence="1">Catalyzes the transfer of a methyl group from 5-methyltetrahydrofolate to homocysteine resulting in methionine formation.</text>
</comment>
<dbReference type="NCBIfam" id="NF003556">
    <property type="entry name" value="PRK05222.1"/>
    <property type="match status" value="1"/>
</dbReference>
<dbReference type="Pfam" id="PF08267">
    <property type="entry name" value="Meth_synt_1"/>
    <property type="match status" value="1"/>
</dbReference>
<proteinExistence type="inferred from homology"/>
<feature type="binding site" evidence="12">
    <location>
        <position position="653"/>
    </location>
    <ligand>
        <name>Zn(2+)</name>
        <dbReference type="ChEBI" id="CHEBI:29105"/>
        <label>1</label>
        <note>catalytic</note>
    </ligand>
</feature>
<dbReference type="InterPro" id="IPR006276">
    <property type="entry name" value="Cobalamin-indep_Met_synthase"/>
</dbReference>
<feature type="binding site" evidence="12">
    <location>
        <position position="630"/>
    </location>
    <ligand>
        <name>Zn(2+)</name>
        <dbReference type="ChEBI" id="CHEBI:29105"/>
        <label>1</label>
        <note>catalytic</note>
    </ligand>
</feature>
<evidence type="ECO:0000259" key="15">
    <source>
        <dbReference type="Pfam" id="PF08267"/>
    </source>
</evidence>
<evidence type="ECO:0000256" key="4">
    <source>
        <dbReference type="ARBA" id="ARBA00012034"/>
    </source>
</evidence>
<dbReference type="EC" id="2.1.1.14" evidence="4"/>
<dbReference type="GO" id="GO:0009086">
    <property type="term" value="P:methionine biosynthetic process"/>
    <property type="evidence" value="ECO:0007669"/>
    <property type="project" value="UniProtKB-KW"/>
</dbReference>
<keyword evidence="9 12" id="KW-0862">Zinc</keyword>
<feature type="active site" description="Proton donor" evidence="13">
    <location>
        <position position="682"/>
    </location>
</feature>
<keyword evidence="7 16" id="KW-0808">Transferase</keyword>
<dbReference type="GO" id="GO:0003871">
    <property type="term" value="F:5-methyltetrahydropteroyltriglutamate-homocysteine S-methyltransferase activity"/>
    <property type="evidence" value="ECO:0007669"/>
    <property type="project" value="UniProtKB-EC"/>
</dbReference>
<evidence type="ECO:0000256" key="8">
    <source>
        <dbReference type="ARBA" id="ARBA00022723"/>
    </source>
</evidence>
<dbReference type="GO" id="GO:0032259">
    <property type="term" value="P:methylation"/>
    <property type="evidence" value="ECO:0007669"/>
    <property type="project" value="UniProtKB-KW"/>
</dbReference>
<feature type="binding site" evidence="11">
    <location>
        <position position="549"/>
    </location>
    <ligand>
        <name>5-methyltetrahydropteroyltri-L-glutamate</name>
        <dbReference type="ChEBI" id="CHEBI:58207"/>
    </ligand>
</feature>
<organism evidence="16 17">
    <name type="scientific">Candidatus Vidania fulgoroideorum</name>
    <dbReference type="NCBI Taxonomy" id="881286"/>
    <lineage>
        <taxon>Bacteria</taxon>
        <taxon>Pseudomonadati</taxon>
        <taxon>Pseudomonadota</taxon>
        <taxon>Betaproteobacteria</taxon>
        <taxon>Candidatus Vidania</taxon>
    </lineage>
</organism>
<name>A0AAX3N8H3_9PROT</name>
<evidence type="ECO:0000313" key="17">
    <source>
        <dbReference type="Proteomes" id="UP001222373"/>
    </source>
</evidence>
<protein>
    <recommendedName>
        <fullName evidence="4">5-methyltetrahydropteroyltriglutamate--homocysteine S-methyltransferase</fullName>
        <ecNumber evidence="4">2.1.1.14</ecNumber>
    </recommendedName>
</protein>
<evidence type="ECO:0000256" key="6">
    <source>
        <dbReference type="ARBA" id="ARBA00022605"/>
    </source>
</evidence>
<evidence type="ECO:0000313" key="16">
    <source>
        <dbReference type="EMBL" id="WDI79246.1"/>
    </source>
</evidence>
<dbReference type="PANTHER" id="PTHR30519">
    <property type="entry name" value="5-METHYLTETRAHYDROPTEROYLTRIGLUTAMATE--HOMOCYSTEINE METHYLTRANSFERASE"/>
    <property type="match status" value="1"/>
</dbReference>